<protein>
    <submittedName>
        <fullName evidence="2">Uncharacterized protein</fullName>
    </submittedName>
</protein>
<organism evidence="2 3">
    <name type="scientific">Kipferlia bialata</name>
    <dbReference type="NCBI Taxonomy" id="797122"/>
    <lineage>
        <taxon>Eukaryota</taxon>
        <taxon>Metamonada</taxon>
        <taxon>Carpediemonas-like organisms</taxon>
        <taxon>Kipferlia</taxon>
    </lineage>
</organism>
<evidence type="ECO:0000256" key="1">
    <source>
        <dbReference type="SAM" id="Phobius"/>
    </source>
</evidence>
<name>A0A9K3CWH3_9EUKA</name>
<dbReference type="AlphaFoldDB" id="A0A9K3CWH3"/>
<proteinExistence type="predicted"/>
<keyword evidence="3" id="KW-1185">Reference proteome</keyword>
<dbReference type="EMBL" id="BDIP01000846">
    <property type="protein sequence ID" value="GIQ82879.1"/>
    <property type="molecule type" value="Genomic_DNA"/>
</dbReference>
<sequence length="85" mass="9773">MLEERVDWVTFLNAAPFLLRNAIKGMVYMGVVIATFGVIHMYRGKYQGRFYESLVSERWTATLTLMAAVFSLIATVPYPEEYQPC</sequence>
<accession>A0A9K3CWH3</accession>
<keyword evidence="1" id="KW-0812">Transmembrane</keyword>
<evidence type="ECO:0000313" key="2">
    <source>
        <dbReference type="EMBL" id="GIQ82879.1"/>
    </source>
</evidence>
<keyword evidence="1" id="KW-1133">Transmembrane helix</keyword>
<feature type="transmembrane region" description="Helical" evidence="1">
    <location>
        <begin position="59"/>
        <end position="78"/>
    </location>
</feature>
<reference evidence="2 3" key="1">
    <citation type="journal article" date="2018" name="PLoS ONE">
        <title>The draft genome of Kipferlia bialata reveals reductive genome evolution in fornicate parasites.</title>
        <authorList>
            <person name="Tanifuji G."/>
            <person name="Takabayashi S."/>
            <person name="Kume K."/>
            <person name="Takagi M."/>
            <person name="Nakayama T."/>
            <person name="Kamikawa R."/>
            <person name="Inagaki Y."/>
            <person name="Hashimoto T."/>
        </authorList>
    </citation>
    <scope>NUCLEOTIDE SEQUENCE [LARGE SCALE GENOMIC DNA]</scope>
    <source>
        <strain evidence="2">NY0173</strain>
    </source>
</reference>
<comment type="caution">
    <text evidence="2">The sequence shown here is derived from an EMBL/GenBank/DDBJ whole genome shotgun (WGS) entry which is preliminary data.</text>
</comment>
<dbReference type="Proteomes" id="UP000265618">
    <property type="component" value="Unassembled WGS sequence"/>
</dbReference>
<evidence type="ECO:0000313" key="3">
    <source>
        <dbReference type="Proteomes" id="UP000265618"/>
    </source>
</evidence>
<feature type="transmembrane region" description="Helical" evidence="1">
    <location>
        <begin position="22"/>
        <end position="39"/>
    </location>
</feature>
<keyword evidence="1" id="KW-0472">Membrane</keyword>
<gene>
    <name evidence="2" type="ORF">KIPB_004101</name>
</gene>